<dbReference type="PROSITE" id="PS51257">
    <property type="entry name" value="PROKAR_LIPOPROTEIN"/>
    <property type="match status" value="1"/>
</dbReference>
<feature type="coiled-coil region" evidence="1">
    <location>
        <begin position="270"/>
        <end position="297"/>
    </location>
</feature>
<feature type="chain" id="PRO_5001976499" evidence="2">
    <location>
        <begin position="23"/>
        <end position="412"/>
    </location>
</feature>
<dbReference type="PRINTS" id="PR00691">
    <property type="entry name" value="ADHESINB"/>
</dbReference>
<dbReference type="InterPro" id="IPR006129">
    <property type="entry name" value="AdhesinB"/>
</dbReference>
<dbReference type="Proteomes" id="UP000040453">
    <property type="component" value="Unassembled WGS sequence"/>
</dbReference>
<keyword evidence="4" id="KW-1185">Reference proteome</keyword>
<proteinExistence type="predicted"/>
<dbReference type="InterPro" id="IPR006127">
    <property type="entry name" value="ZnuA-like"/>
</dbReference>
<evidence type="ECO:0000256" key="1">
    <source>
        <dbReference type="SAM" id="Coils"/>
    </source>
</evidence>
<dbReference type="GO" id="GO:0046872">
    <property type="term" value="F:metal ion binding"/>
    <property type="evidence" value="ECO:0007669"/>
    <property type="project" value="InterPro"/>
</dbReference>
<dbReference type="Gene3D" id="3.40.50.1980">
    <property type="entry name" value="Nitrogenase molybdenum iron protein domain"/>
    <property type="match status" value="2"/>
</dbReference>
<protein>
    <submittedName>
        <fullName evidence="3">High-affinity zinc uptake system binding-protein ZnuA</fullName>
    </submittedName>
</protein>
<dbReference type="OrthoDB" id="9810636at2"/>
<dbReference type="SUPFAM" id="SSF53807">
    <property type="entry name" value="Helical backbone' metal receptor"/>
    <property type="match status" value="1"/>
</dbReference>
<evidence type="ECO:0000313" key="3">
    <source>
        <dbReference type="EMBL" id="CEI81712.1"/>
    </source>
</evidence>
<sequence>MKKRVILFFGLFLLFLAGCQSAEDSQDGDQEQLEISTTIFALEDFISKIGGDYVDVESIYPPNADAHTYEPSSREMVDLAKKDLFIYSGVGMEPFASKAEDILEGENVEVSAIGEDIPLRGEAEHAHENEEEHYNEEEAEDNGDIIIDGINDHYHSGDTASIEAEANVDEDIAEWNWYFRTEGSEEWELDEEADDASFETQINDTLEVKLELEDADGEVIAESGVVELLIDNHDGESGVGDPHVFLDPVISIQLAENITDLLIEKMPEHEAYFTENLEELEGQLEQVDQELAQTIENADHPQMIVSHAAYGYWEDRYGLEQISIHGLSSSQEPSQSALVEIVDTAREYDLKNVVFERNISSRISEIIQDEIGADSAVLSNMETITEEDIENGEDYFSLMEKNIETLKTVLND</sequence>
<reference evidence="3 4" key="1">
    <citation type="submission" date="2014-11" db="EMBL/GenBank/DDBJ databases">
        <authorList>
            <person name="Urmite Genomes Urmite Genomes"/>
        </authorList>
    </citation>
    <scope>NUCLEOTIDE SEQUENCE [LARGE SCALE GENOMIC DNA]</scope>
    <source>
        <strain evidence="3 4">Oc5</strain>
    </source>
</reference>
<keyword evidence="1" id="KW-0175">Coiled coil</keyword>
<dbReference type="STRING" id="545501.BN997_01550"/>
<dbReference type="RefSeq" id="WP_042531035.1">
    <property type="nucleotide sequence ID" value="NZ_CDGG01000001.1"/>
</dbReference>
<dbReference type="AlphaFoldDB" id="A0A0A1MQ10"/>
<accession>A0A0A1MQ10</accession>
<keyword evidence="2" id="KW-0732">Signal</keyword>
<dbReference type="Pfam" id="PF01297">
    <property type="entry name" value="ZnuA"/>
    <property type="match status" value="1"/>
</dbReference>
<dbReference type="InterPro" id="IPR050492">
    <property type="entry name" value="Bact_metal-bind_prot9"/>
</dbReference>
<dbReference type="GO" id="GO:0030001">
    <property type="term" value="P:metal ion transport"/>
    <property type="evidence" value="ECO:0007669"/>
    <property type="project" value="InterPro"/>
</dbReference>
<gene>
    <name evidence="3" type="primary">znuA</name>
    <name evidence="3" type="ORF">BN997_01550</name>
</gene>
<organism evidence="3 4">
    <name type="scientific">Oceanobacillus oncorhynchi</name>
    <dbReference type="NCBI Taxonomy" id="545501"/>
    <lineage>
        <taxon>Bacteria</taxon>
        <taxon>Bacillati</taxon>
        <taxon>Bacillota</taxon>
        <taxon>Bacilli</taxon>
        <taxon>Bacillales</taxon>
        <taxon>Bacillaceae</taxon>
        <taxon>Oceanobacillus</taxon>
    </lineage>
</organism>
<feature type="signal peptide" evidence="2">
    <location>
        <begin position="1"/>
        <end position="22"/>
    </location>
</feature>
<dbReference type="EMBL" id="CDGG01000001">
    <property type="protein sequence ID" value="CEI81712.1"/>
    <property type="molecule type" value="Genomic_DNA"/>
</dbReference>
<dbReference type="PANTHER" id="PTHR42953:SF8">
    <property type="entry name" value="ZINT DOMAIN-CONTAINING PROTEIN"/>
    <property type="match status" value="1"/>
</dbReference>
<dbReference type="PANTHER" id="PTHR42953">
    <property type="entry name" value="HIGH-AFFINITY ZINC UPTAKE SYSTEM PROTEIN ZNUA-RELATED"/>
    <property type="match status" value="1"/>
</dbReference>
<evidence type="ECO:0000313" key="4">
    <source>
        <dbReference type="Proteomes" id="UP000040453"/>
    </source>
</evidence>
<dbReference type="GO" id="GO:0007155">
    <property type="term" value="P:cell adhesion"/>
    <property type="evidence" value="ECO:0007669"/>
    <property type="project" value="InterPro"/>
</dbReference>
<evidence type="ECO:0000256" key="2">
    <source>
        <dbReference type="SAM" id="SignalP"/>
    </source>
</evidence>
<name>A0A0A1MQ10_9BACI</name>